<dbReference type="AlphaFoldDB" id="A0AAE1U2C1"/>
<dbReference type="SMART" id="SM00409">
    <property type="entry name" value="IG"/>
    <property type="match status" value="2"/>
</dbReference>
<organism evidence="2 3">
    <name type="scientific">Petrolisthes manimaculis</name>
    <dbReference type="NCBI Taxonomy" id="1843537"/>
    <lineage>
        <taxon>Eukaryota</taxon>
        <taxon>Metazoa</taxon>
        <taxon>Ecdysozoa</taxon>
        <taxon>Arthropoda</taxon>
        <taxon>Crustacea</taxon>
        <taxon>Multicrustacea</taxon>
        <taxon>Malacostraca</taxon>
        <taxon>Eumalacostraca</taxon>
        <taxon>Eucarida</taxon>
        <taxon>Decapoda</taxon>
        <taxon>Pleocyemata</taxon>
        <taxon>Anomura</taxon>
        <taxon>Galatheoidea</taxon>
        <taxon>Porcellanidae</taxon>
        <taxon>Petrolisthes</taxon>
    </lineage>
</organism>
<evidence type="ECO:0000259" key="1">
    <source>
        <dbReference type="PROSITE" id="PS50835"/>
    </source>
</evidence>
<evidence type="ECO:0000313" key="3">
    <source>
        <dbReference type="Proteomes" id="UP001292094"/>
    </source>
</evidence>
<dbReference type="PANTHER" id="PTHR23279:SF3">
    <property type="entry name" value="DEFECTIVE PROBOSCIS EXTENSION RESPONSE 18"/>
    <property type="match status" value="1"/>
</dbReference>
<dbReference type="Proteomes" id="UP001292094">
    <property type="component" value="Unassembled WGS sequence"/>
</dbReference>
<protein>
    <recommendedName>
        <fullName evidence="1">Ig-like domain-containing protein</fullName>
    </recommendedName>
</protein>
<gene>
    <name evidence="2" type="ORF">Pmani_024403</name>
</gene>
<dbReference type="Gene3D" id="2.60.40.10">
    <property type="entry name" value="Immunoglobulins"/>
    <property type="match status" value="2"/>
</dbReference>
<dbReference type="PROSITE" id="PS50835">
    <property type="entry name" value="IG_LIKE"/>
    <property type="match status" value="1"/>
</dbReference>
<sequence length="229" mass="25352">MRKESGAIKVSWYRREGDLIHLITFGFHTYHDDHRFGLAFAQPEDWRLRIVKVCEADGGIYQCQVTTHPPRVLTTYLHVYQAVVEVVDERGVSVQEKFYREGSTIQLECRVQGVPAPAALRPTWRRDHHTLNYDDARGGVSVKTVVVGGEVRSWVRVGGALKQDSGIYSCAISSLASASVTIQVIPDERPAAIQGGGRACPWPSLTLLVSLSSSLLTTTTSTTCCTKHR</sequence>
<dbReference type="SUPFAM" id="SSF48726">
    <property type="entry name" value="Immunoglobulin"/>
    <property type="match status" value="2"/>
</dbReference>
<dbReference type="InterPro" id="IPR037448">
    <property type="entry name" value="Zig-8"/>
</dbReference>
<dbReference type="GO" id="GO:0050808">
    <property type="term" value="P:synapse organization"/>
    <property type="evidence" value="ECO:0007669"/>
    <property type="project" value="TreeGrafter"/>
</dbReference>
<evidence type="ECO:0000313" key="2">
    <source>
        <dbReference type="EMBL" id="KAK4303604.1"/>
    </source>
</evidence>
<dbReference type="InterPro" id="IPR007110">
    <property type="entry name" value="Ig-like_dom"/>
</dbReference>
<dbReference type="InterPro" id="IPR036179">
    <property type="entry name" value="Ig-like_dom_sf"/>
</dbReference>
<keyword evidence="3" id="KW-1185">Reference proteome</keyword>
<name>A0AAE1U2C1_9EUCA</name>
<proteinExistence type="predicted"/>
<reference evidence="2" key="1">
    <citation type="submission" date="2023-11" db="EMBL/GenBank/DDBJ databases">
        <title>Genome assemblies of two species of porcelain crab, Petrolisthes cinctipes and Petrolisthes manimaculis (Anomura: Porcellanidae).</title>
        <authorList>
            <person name="Angst P."/>
        </authorList>
    </citation>
    <scope>NUCLEOTIDE SEQUENCE</scope>
    <source>
        <strain evidence="2">PB745_02</strain>
        <tissue evidence="2">Gill</tissue>
    </source>
</reference>
<dbReference type="EMBL" id="JAWZYT010002561">
    <property type="protein sequence ID" value="KAK4303604.1"/>
    <property type="molecule type" value="Genomic_DNA"/>
</dbReference>
<dbReference type="InterPro" id="IPR003599">
    <property type="entry name" value="Ig_sub"/>
</dbReference>
<feature type="domain" description="Ig-like" evidence="1">
    <location>
        <begin position="70"/>
        <end position="181"/>
    </location>
</feature>
<dbReference type="GO" id="GO:0032589">
    <property type="term" value="C:neuron projection membrane"/>
    <property type="evidence" value="ECO:0007669"/>
    <property type="project" value="TreeGrafter"/>
</dbReference>
<dbReference type="PANTHER" id="PTHR23279">
    <property type="entry name" value="DEFECTIVE PROBOSCIS EXTENSION RESPONSE DPR -RELATED"/>
    <property type="match status" value="1"/>
</dbReference>
<dbReference type="InterPro" id="IPR013783">
    <property type="entry name" value="Ig-like_fold"/>
</dbReference>
<accession>A0AAE1U2C1</accession>
<comment type="caution">
    <text evidence="2">The sequence shown here is derived from an EMBL/GenBank/DDBJ whole genome shotgun (WGS) entry which is preliminary data.</text>
</comment>